<organism evidence="3 4">
    <name type="scientific">Durusdinium trenchii</name>
    <dbReference type="NCBI Taxonomy" id="1381693"/>
    <lineage>
        <taxon>Eukaryota</taxon>
        <taxon>Sar</taxon>
        <taxon>Alveolata</taxon>
        <taxon>Dinophyceae</taxon>
        <taxon>Suessiales</taxon>
        <taxon>Symbiodiniaceae</taxon>
        <taxon>Durusdinium</taxon>
    </lineage>
</organism>
<accession>A0ABP0P5H3</accession>
<feature type="transmembrane region" description="Helical" evidence="2">
    <location>
        <begin position="122"/>
        <end position="155"/>
    </location>
</feature>
<dbReference type="EMBL" id="CAXAMN010022551">
    <property type="protein sequence ID" value="CAK9070747.1"/>
    <property type="molecule type" value="Genomic_DNA"/>
</dbReference>
<evidence type="ECO:0000313" key="3">
    <source>
        <dbReference type="EMBL" id="CAK9070747.1"/>
    </source>
</evidence>
<feature type="transmembrane region" description="Helical" evidence="2">
    <location>
        <begin position="365"/>
        <end position="384"/>
    </location>
</feature>
<name>A0ABP0P5H3_9DINO</name>
<sequence length="629" mass="70691">MRRSRAAALAEGSGEAVVEDDGSSPVGPGKTVSFAGSQADQDEADEDDEADDEVDEIRKMSSMALLRRRMAMPSQSAAQLVQDLQNATSFSILEHLVLAFLGGLSGARRSWRAARESAREGSYLICFLYALLLTFGRLMLLVLPLALLGLGVTFVVKEGPTLEDIDEITQAPGKLTYSLVLITSIIGAASISFILGPPRLRDDTGATSHTGNWRKCLAKAGRTSFTLYLLFSTLWTWGHELKQLHEIAQKQKTSSSPLLRTLMLTMVQTATSSQWGRYVDQFALLMVFNDYLNFKAAHQRDFLDEWECYMRKVKNAKEEGKHLMRRAMVTRPFSDATMDKAFARSMLDTPRLVALIQEASKTNGYLWTIYMVVLLARCWTFGWVTGLVYFPLFFCCYPWVLVIILLCMIVLRLILVEPLMKMLIYRKNQGDAAETDDAGLNGPGDGPDKNEAFDHPDPEIGNAALHGGSQQRTRTRTSILTSVHPDGTTTTYPRLRDEKDLKTLASAMALTGFGPGHCDRAMPYLLYTTWYSERHNSKQLRESYEREVQTLCATGITRDGWCYIVMYAAVGKVMMDMIVVVMSRLLAGAGYWDSLWLTLVKDRTWRNFLKQFLSMPIVDQVVKWVQTIW</sequence>
<feature type="region of interest" description="Disordered" evidence="1">
    <location>
        <begin position="1"/>
        <end position="54"/>
    </location>
</feature>
<feature type="transmembrane region" description="Helical" evidence="2">
    <location>
        <begin position="390"/>
        <end position="415"/>
    </location>
</feature>
<feature type="compositionally biased region" description="Acidic residues" evidence="1">
    <location>
        <begin position="40"/>
        <end position="54"/>
    </location>
</feature>
<comment type="caution">
    <text evidence="3">The sequence shown here is derived from an EMBL/GenBank/DDBJ whole genome shotgun (WGS) entry which is preliminary data.</text>
</comment>
<protein>
    <recommendedName>
        <fullName evidence="5">DUF4220 domain-containing protein</fullName>
    </recommendedName>
</protein>
<evidence type="ECO:0000256" key="2">
    <source>
        <dbReference type="SAM" id="Phobius"/>
    </source>
</evidence>
<keyword evidence="2" id="KW-0812">Transmembrane</keyword>
<keyword evidence="2" id="KW-0472">Membrane</keyword>
<gene>
    <name evidence="3" type="ORF">CCMP2556_LOCUS34805</name>
</gene>
<evidence type="ECO:0008006" key="5">
    <source>
        <dbReference type="Google" id="ProtNLM"/>
    </source>
</evidence>
<proteinExistence type="predicted"/>
<evidence type="ECO:0000256" key="1">
    <source>
        <dbReference type="SAM" id="MobiDB-lite"/>
    </source>
</evidence>
<reference evidence="3 4" key="1">
    <citation type="submission" date="2024-02" db="EMBL/GenBank/DDBJ databases">
        <authorList>
            <person name="Chen Y."/>
            <person name="Shah S."/>
            <person name="Dougan E. K."/>
            <person name="Thang M."/>
            <person name="Chan C."/>
        </authorList>
    </citation>
    <scope>NUCLEOTIDE SEQUENCE [LARGE SCALE GENOMIC DNA]</scope>
</reference>
<dbReference type="Proteomes" id="UP001642484">
    <property type="component" value="Unassembled WGS sequence"/>
</dbReference>
<feature type="transmembrane region" description="Helical" evidence="2">
    <location>
        <begin position="175"/>
        <end position="195"/>
    </location>
</feature>
<feature type="region of interest" description="Disordered" evidence="1">
    <location>
        <begin position="433"/>
        <end position="457"/>
    </location>
</feature>
<evidence type="ECO:0000313" key="4">
    <source>
        <dbReference type="Proteomes" id="UP001642484"/>
    </source>
</evidence>
<keyword evidence="2" id="KW-1133">Transmembrane helix</keyword>
<feature type="compositionally biased region" description="Basic and acidic residues" evidence="1">
    <location>
        <begin position="446"/>
        <end position="457"/>
    </location>
</feature>
<keyword evidence="4" id="KW-1185">Reference proteome</keyword>